<accession>F7NFH9</accession>
<dbReference type="Pfam" id="PF05860">
    <property type="entry name" value="TPS"/>
    <property type="match status" value="1"/>
</dbReference>
<dbReference type="NCBIfam" id="TIGR01901">
    <property type="entry name" value="adhes_NPXG"/>
    <property type="match status" value="1"/>
</dbReference>
<feature type="chain" id="PRO_5003366412" evidence="2">
    <location>
        <begin position="34"/>
        <end position="2574"/>
    </location>
</feature>
<evidence type="ECO:0000256" key="1">
    <source>
        <dbReference type="SAM" id="MobiDB-lite"/>
    </source>
</evidence>
<protein>
    <submittedName>
        <fullName evidence="4">Filamentous hemagglutinin family outer membrane protein</fullName>
    </submittedName>
</protein>
<feature type="signal peptide" evidence="2">
    <location>
        <begin position="1"/>
        <end position="33"/>
    </location>
</feature>
<dbReference type="eggNOG" id="COG3210">
    <property type="taxonomic scope" value="Bacteria"/>
</dbReference>
<dbReference type="Pfam" id="PF05594">
    <property type="entry name" value="Fil_haemagg"/>
    <property type="match status" value="7"/>
</dbReference>
<dbReference type="SUPFAM" id="SSF51126">
    <property type="entry name" value="Pectin lyase-like"/>
    <property type="match status" value="1"/>
</dbReference>
<dbReference type="eggNOG" id="COG1749">
    <property type="taxonomic scope" value="Bacteria"/>
</dbReference>
<evidence type="ECO:0000313" key="4">
    <source>
        <dbReference type="EMBL" id="EGO65234.1"/>
    </source>
</evidence>
<proteinExistence type="predicted"/>
<dbReference type="OrthoDB" id="1672057at2"/>
<dbReference type="InterPro" id="IPR008638">
    <property type="entry name" value="FhaB/CdiA-like_TPS"/>
</dbReference>
<feature type="non-terminal residue" evidence="4">
    <location>
        <position position="2574"/>
    </location>
</feature>
<dbReference type="NCBIfam" id="TIGR01731">
    <property type="entry name" value="fil_hemag_20aa"/>
    <property type="match status" value="15"/>
</dbReference>
<evidence type="ECO:0000313" key="5">
    <source>
        <dbReference type="Proteomes" id="UP000003240"/>
    </source>
</evidence>
<dbReference type="Proteomes" id="UP000003240">
    <property type="component" value="Unassembled WGS sequence"/>
</dbReference>
<sequence length="2574" mass="269963">MAEATQKCCNRFKKLLVWLLLFFHLGQPLAVQAAQAARANRSRPVVKLDRPQRTPRPAATPTVVVPAYRNPAQNTGHTTLPDTAANGVPISYIQAPSAAGVSYNPYDQFNVGSSGLILNNSYTHTSTELAGYIQGNSNLANGSARIILNEVTGPNPSYLHGYTEVAGPQAEVIIANPYGIVGDGFGFINTSRAVLTTGTPVFDTHGNLDAFRVNQGRITIQGDGLNATNIDRVDLISRATTINAGIWAKKLNVVTGANSVNYQTLAAEKLDAAEEAPAVALDVSDLGGMYANQITLVGTDKGVGVNSKGVIVADNDLIITQEGKVVLSGNTNSKGNMALQGSDVIQSGNLYVQGNARISAAGALENTGVTASGGDTQIEAASIHSDNLLAAGLGSDGTLGTSGSLSLTAQEQAILTGRQLAGQDLTIEAGSMDLSDATTYAGGHASLTATEGDILHQHASLQTGGLLTLHADGALDNQNSSIQAGQLTIEAQTLSNQSGQISQFGEQSAVIQVRETFDNTGGMVQAAGDFTLTANRLVNRQGILAGNGCTDITVTDTFHNDQGTLQSGQGLHLSSASLDNREGSIVNLDSSDLSLTIQESIHNQAGVIGGNGSLLITAQSMDNREGGTVFAQKDLTLTVDSDLNNTGGSLQAAQNLTLISTAGAIRNQSGSIESGAMTKVQAAAIDNTTGRLITSGQELDVKATAGDIDNTGGTIGSNSIATLTAQNLVNRDKGQVLASSDLTITTPGGINNTQGSLFAGGNLTFDQAAAHINNTQGRIGANGNLTLTASSLINTGGTAAANTDVTLTLNSFNPDGKILASQDLFLNLGQSYTHQNGVELFANRNFTLTTAGSFTNNGTLEAVGILSVSGQNITNNAGASLEAGDVSLSADNGTITNHGQIAGKAVHSQSRILTNTGSIFSDGINEVSDDVNAEVNAGIILQADTITNTGAPAVIAARDQIRLYGKTAVENKNGATIYSQGDILIAGSEPHANNSLPPARSGSFLNQSATLEAEGNLGIYAGQIKNTWQSIRAKTTSTSQNKSFADYSKGLDAWGIAYTETITETVVQKTGKKGTILAGNQMHLAGDIENHTSLISAGGDLTYTGSLANLAYKESKLTIRDGDYYKVVNIHGTLPVLGPVKPYYEEISETGDVYAAEFTSNQNLTGSGGDVKNITVTPKDNPADYSVSVNGSEIKTAAGKASNPKTVDPFLFTIPSSSLYQTHPEPGSKYLVETHSRFTSYQNFISSDYLLEQLGFDPEPTHKRLGDGFYEQKLIRDQITELTGRRYLGDYTSDDETYKTLLENGAIAAKDLNLTVGIALTADQIQNLTTDMVWMVEKEVQGQKVLVPVVYLASTTASELNTSGALIAGKNVVLQTAGNVTNTGTIRSDNLTRIDAATTYLKTTQDIVNQSGTISGGQVILDADRDIKNETLTTTIQQKNFTTTLVGQTGSIEATGTLTALAGRDITLTGAQVSAGQDLALQAGRNITVNTVELEEASQTGRNYSQSHESTTHLTSTIQAGNNATLVAQNDLTLHGAQVSAQNDLSALAGGNITVTSVKDRVATEERRGNNKNYTYTKTDDETVVGSQLTAGNNLTLAAVQLDDSNPNTSASRGNVTIEGSSVQTKQGNIAIAADHDVTIQEVAERHESYTETKKTKKKTFSTKTTLKKEHTEETLAIGSGIKSGAALQVTAGNDLTLQGSRATASGAVNLSAANNINITSAVETLVADTATSTKKRGVLSGKVKEQREHTEITTVKGSQVAGATVNVNAGHDLSVIGSDIAGGGDVSLYAKNNLNILSAQETMASQQSSYEKKSGLSLSFSGGFNLFAGTTSLKTTADETRVNQIGSRIGSNGGTLYINAGKDARISGSDIMGATGIQAIAQNITIEGAVNSTQSHFTSEFKQRGLSVSVGNKALRSAHDTYNTVRQTEDTENEYLQALYTKEAYLSGKETYENAGKILANAQDKNIGNSFTASAGFSSSQQKTESFTSSTGIRSSRLASNGPITLIATGSGQLDPSGQAADGDLNLFGSLINGSAVYLSAARDVNLKAQANTMDASMTSSGKSSGFGVTADLGKTPGMGYYLEGSKSSGNSQAHSTTWTETQISGTTDFTMVSGRDINMIGAQVHGDSITVNVGRNLKLESLQDIETYSEKNKSVGGRLGIGTDTNVGFNKGTMDSTYQSVNEQTGLFAGKGGFNITVKDNTTIKGAVLDSEATPDKNKLDTGTLTWSAIENRAEYSASSTGVNYAIGKDVEEKDKGWTPNMGIPVSDDKNSTTHAAIAQGTIVIRDPANQKADLSKLSRDTENTTQALDRIFDKKTVQERQELVKMFGEEAFNQVHIISKNNGWKEGSLEKIALHAAVGGIMSQMGGGSFTSGAVGAGVNEAVQTELVKLFEKNPDLHQWASFALGAAAAKLAGGNAQAGGTAAASGTRNNLYWEYVNKEKALKEANVPPEKAQEIMDEFNNDAINNYDLGNEVEYESAYNLGIDENGDEKRLNRFIEIARNKGLNDDQINSIVTNFNEQLRAGKTAHGKHVIDSAMYLTAGGLTAVEIYTTLEAGVILYQFRKMGNATSQ</sequence>
<name>F7NFH9_9FIRM</name>
<comment type="caution">
    <text evidence="4">The sequence shown here is derived from an EMBL/GenBank/DDBJ whole genome shotgun (WGS) entry which is preliminary data.</text>
</comment>
<dbReference type="InterPro" id="IPR025157">
    <property type="entry name" value="Hemagglutinin_rpt"/>
</dbReference>
<dbReference type="RefSeq" id="WP_004093122.1">
    <property type="nucleotide sequence ID" value="NZ_AFGF01000025.1"/>
</dbReference>
<evidence type="ECO:0000259" key="3">
    <source>
        <dbReference type="SMART" id="SM00912"/>
    </source>
</evidence>
<dbReference type="Gene3D" id="2.160.20.10">
    <property type="entry name" value="Single-stranded right-handed beta-helix, Pectin lyase-like"/>
    <property type="match status" value="1"/>
</dbReference>
<dbReference type="GO" id="GO:0003824">
    <property type="term" value="F:catalytic activity"/>
    <property type="evidence" value="ECO:0007669"/>
    <property type="project" value="UniProtKB-ARBA"/>
</dbReference>
<reference evidence="4 5" key="1">
    <citation type="journal article" date="2011" name="EMBO J.">
        <title>Structural diversity of bacterial flagellar motors.</title>
        <authorList>
            <person name="Chen S."/>
            <person name="Beeby M."/>
            <person name="Murphy G.E."/>
            <person name="Leadbetter J.R."/>
            <person name="Hendrixson D.R."/>
            <person name="Briegel A."/>
            <person name="Li Z."/>
            <person name="Shi J."/>
            <person name="Tocheva E.I."/>
            <person name="Muller A."/>
            <person name="Dobro M.J."/>
            <person name="Jensen G.J."/>
        </authorList>
    </citation>
    <scope>NUCLEOTIDE SEQUENCE [LARGE SCALE GENOMIC DNA]</scope>
    <source>
        <strain evidence="4 5">DSM 6540</strain>
    </source>
</reference>
<dbReference type="InterPro" id="IPR008619">
    <property type="entry name" value="Filamentous_hemagglutn_rpt"/>
</dbReference>
<feature type="region of interest" description="Disordered" evidence="1">
    <location>
        <begin position="40"/>
        <end position="59"/>
    </location>
</feature>
<dbReference type="SMART" id="SM00912">
    <property type="entry name" value="Haemagg_act"/>
    <property type="match status" value="1"/>
</dbReference>
<dbReference type="STRING" id="1009370.ALO_04031"/>
<keyword evidence="5" id="KW-1185">Reference proteome</keyword>
<dbReference type="InterPro" id="IPR012334">
    <property type="entry name" value="Pectin_lyas_fold"/>
</dbReference>
<dbReference type="InterPro" id="IPR010069">
    <property type="entry name" value="CdiA_FHA1_rpt"/>
</dbReference>
<dbReference type="EMBL" id="AFGF01000025">
    <property type="protein sequence ID" value="EGO65234.1"/>
    <property type="molecule type" value="Genomic_DNA"/>
</dbReference>
<dbReference type="Pfam" id="PF13332">
    <property type="entry name" value="Fil_haemagg_2"/>
    <property type="match status" value="4"/>
</dbReference>
<gene>
    <name evidence="4" type="ORF">ALO_04031</name>
</gene>
<keyword evidence="2" id="KW-0732">Signal</keyword>
<evidence type="ECO:0000256" key="2">
    <source>
        <dbReference type="SAM" id="SignalP"/>
    </source>
</evidence>
<feature type="domain" description="Filamentous haemagglutinin FhaB/tRNA nuclease CdiA-like TPS" evidence="3">
    <location>
        <begin position="85"/>
        <end position="205"/>
    </location>
</feature>
<dbReference type="InterPro" id="IPR011050">
    <property type="entry name" value="Pectin_lyase_fold/virulence"/>
</dbReference>
<organism evidence="4 5">
    <name type="scientific">Acetonema longum DSM 6540</name>
    <dbReference type="NCBI Taxonomy" id="1009370"/>
    <lineage>
        <taxon>Bacteria</taxon>
        <taxon>Bacillati</taxon>
        <taxon>Bacillota</taxon>
        <taxon>Negativicutes</taxon>
        <taxon>Acetonemataceae</taxon>
        <taxon>Acetonema</taxon>
    </lineage>
</organism>